<accession>A0ABW8ETV1</accession>
<keyword evidence="2" id="KW-0812">Transmembrane</keyword>
<gene>
    <name evidence="3" type="ORF">ACIO7M_31030</name>
</gene>
<comment type="caution">
    <text evidence="3">The sequence shown here is derived from an EMBL/GenBank/DDBJ whole genome shotgun (WGS) entry which is preliminary data.</text>
</comment>
<organism evidence="3 4">
    <name type="scientific">Streptomyces toxytricini</name>
    <name type="common">Actinomyces toxytricini</name>
    <dbReference type="NCBI Taxonomy" id="67369"/>
    <lineage>
        <taxon>Bacteria</taxon>
        <taxon>Bacillati</taxon>
        <taxon>Actinomycetota</taxon>
        <taxon>Actinomycetes</taxon>
        <taxon>Kitasatosporales</taxon>
        <taxon>Streptomycetaceae</taxon>
        <taxon>Streptomyces</taxon>
    </lineage>
</organism>
<evidence type="ECO:0000256" key="1">
    <source>
        <dbReference type="SAM" id="MobiDB-lite"/>
    </source>
</evidence>
<feature type="region of interest" description="Disordered" evidence="1">
    <location>
        <begin position="1"/>
        <end position="35"/>
    </location>
</feature>
<dbReference type="Proteomes" id="UP001617351">
    <property type="component" value="Unassembled WGS sequence"/>
</dbReference>
<feature type="transmembrane region" description="Helical" evidence="2">
    <location>
        <begin position="184"/>
        <end position="204"/>
    </location>
</feature>
<dbReference type="EMBL" id="JBIUYY010000018">
    <property type="protein sequence ID" value="MFJ2825517.1"/>
    <property type="molecule type" value="Genomic_DNA"/>
</dbReference>
<dbReference type="RefSeq" id="WP_402386922.1">
    <property type="nucleotide sequence ID" value="NZ_JBIUYY010000018.1"/>
</dbReference>
<evidence type="ECO:0000313" key="4">
    <source>
        <dbReference type="Proteomes" id="UP001617351"/>
    </source>
</evidence>
<sequence>MTPDSGDTGEHVGAAVPEAPTTADADGVDGRDAHRQDRVRTIRTHTQRAATVMPEPDASLLAPVLVAAALVIRTAVVEMRQPGSARRTWAFAGSPRAMAAGATVTAAVLLTGAGRTGWTAAAWALLAGALTAHLTGRDLRTSAPEAAAGSGPAVTPRRIGAVAAAVGTPLAVAAAALYTLPGPGLPVLAIGLALLLTGLVLAVAGRR</sequence>
<proteinExistence type="predicted"/>
<keyword evidence="2" id="KW-1133">Transmembrane helix</keyword>
<feature type="transmembrane region" description="Helical" evidence="2">
    <location>
        <begin position="159"/>
        <end position="178"/>
    </location>
</feature>
<keyword evidence="4" id="KW-1185">Reference proteome</keyword>
<name>A0ABW8ETV1_STRT5</name>
<evidence type="ECO:0000256" key="2">
    <source>
        <dbReference type="SAM" id="Phobius"/>
    </source>
</evidence>
<evidence type="ECO:0000313" key="3">
    <source>
        <dbReference type="EMBL" id="MFJ2825517.1"/>
    </source>
</evidence>
<keyword evidence="2" id="KW-0472">Membrane</keyword>
<protein>
    <submittedName>
        <fullName evidence="3">Uncharacterized protein</fullName>
    </submittedName>
</protein>
<feature type="transmembrane region" description="Helical" evidence="2">
    <location>
        <begin position="58"/>
        <end position="76"/>
    </location>
</feature>
<reference evidence="3 4" key="1">
    <citation type="submission" date="2024-10" db="EMBL/GenBank/DDBJ databases">
        <title>The Natural Products Discovery Center: Release of the First 8490 Sequenced Strains for Exploring Actinobacteria Biosynthetic Diversity.</title>
        <authorList>
            <person name="Kalkreuter E."/>
            <person name="Kautsar S.A."/>
            <person name="Yang D."/>
            <person name="Bader C.D."/>
            <person name="Teijaro C.N."/>
            <person name="Fluegel L."/>
            <person name="Davis C.M."/>
            <person name="Simpson J.R."/>
            <person name="Lauterbach L."/>
            <person name="Steele A.D."/>
            <person name="Gui C."/>
            <person name="Meng S."/>
            <person name="Li G."/>
            <person name="Viehrig K."/>
            <person name="Ye F."/>
            <person name="Su P."/>
            <person name="Kiefer A.F."/>
            <person name="Nichols A."/>
            <person name="Cepeda A.J."/>
            <person name="Yan W."/>
            <person name="Fan B."/>
            <person name="Jiang Y."/>
            <person name="Adhikari A."/>
            <person name="Zheng C.-J."/>
            <person name="Schuster L."/>
            <person name="Cowan T.M."/>
            <person name="Smanski M.J."/>
            <person name="Chevrette M.G."/>
            <person name="De Carvalho L.P.S."/>
            <person name="Shen B."/>
        </authorList>
    </citation>
    <scope>NUCLEOTIDE SEQUENCE [LARGE SCALE GENOMIC DNA]</scope>
    <source>
        <strain evidence="3 4">NPDC087220</strain>
    </source>
</reference>